<name>W8FAR6_9BACT</name>
<dbReference type="Pfam" id="PF07676">
    <property type="entry name" value="PD40"/>
    <property type="match status" value="1"/>
</dbReference>
<dbReference type="AlphaFoldDB" id="W8FAR6"/>
<sequence>MVCFFGFLFHSYSLMKRLSLLPLLLALLLPGVALAQREQSVWLFGQQAGLQFPEGGGTPTPLLTSKMTTYEGSAVATNQQGQLLFYTNGEFVFNRQHQVMPNGKKLMGSNSSTQSALIVPDPGSGNVFYVFTVGAQGGPNGLRYSIVDMTRDNGLGDVPRSNALLISPVAEKLAAVRHQNGRDVWIVAHRWNSNAFVSFLVTADGVQSKPIMSNVGSMHAGPGRNAIGAMKFSPDGRKLAVALWREANKYEVFDFDRTTGQVRNAKTFAPYPEAYGVEFSPDGSKLYGSSNGEGGGQAQVFQFDLKTGKATVIGKSANRKVGSLQRAPDGNIYVAREDNLYLGLIQNPNSDAAKYVDDGLKLGGRRSKLGLPNFITEPGK</sequence>
<protein>
    <submittedName>
        <fullName evidence="1">Uncharacterized protein</fullName>
    </submittedName>
</protein>
<dbReference type="KEGG" id="hsw:Hsw_3205"/>
<dbReference type="InterPro" id="IPR011042">
    <property type="entry name" value="6-blade_b-propeller_TolB-like"/>
</dbReference>
<reference evidence="1 2" key="1">
    <citation type="submission" date="2014-01" db="EMBL/GenBank/DDBJ databases">
        <title>Complete genome sequence of ionizing-radiation resistance bacterium Hymenobacter swuensis DY53.</title>
        <authorList>
            <person name="Jung J.-H."/>
            <person name="Jeong S.-W."/>
            <person name="Joe M.-H."/>
            <person name="Cho y.-j."/>
            <person name="Kim M.-K."/>
            <person name="Lim S.-Y."/>
        </authorList>
    </citation>
    <scope>NUCLEOTIDE SEQUENCE [LARGE SCALE GENOMIC DNA]</scope>
    <source>
        <strain evidence="1 2">DY53</strain>
    </source>
</reference>
<dbReference type="HOGENOM" id="CLU_044329_0_0_10"/>
<evidence type="ECO:0000313" key="2">
    <source>
        <dbReference type="Proteomes" id="UP000019423"/>
    </source>
</evidence>
<accession>W8FAR6</accession>
<dbReference type="PATRIC" id="fig|1227739.3.peg.3375"/>
<dbReference type="STRING" id="1227739.Hsw_3205"/>
<evidence type="ECO:0000313" key="1">
    <source>
        <dbReference type="EMBL" id="AHJ98800.1"/>
    </source>
</evidence>
<gene>
    <name evidence="1" type="ORF">Hsw_3205</name>
</gene>
<dbReference type="SUPFAM" id="SSF82171">
    <property type="entry name" value="DPP6 N-terminal domain-like"/>
    <property type="match status" value="1"/>
</dbReference>
<proteinExistence type="predicted"/>
<dbReference type="eggNOG" id="COG0823">
    <property type="taxonomic scope" value="Bacteria"/>
</dbReference>
<dbReference type="Proteomes" id="UP000019423">
    <property type="component" value="Chromosome"/>
</dbReference>
<dbReference type="EMBL" id="CP007145">
    <property type="protein sequence ID" value="AHJ98800.1"/>
    <property type="molecule type" value="Genomic_DNA"/>
</dbReference>
<organism evidence="1 2">
    <name type="scientific">Hymenobacter swuensis DY53</name>
    <dbReference type="NCBI Taxonomy" id="1227739"/>
    <lineage>
        <taxon>Bacteria</taxon>
        <taxon>Pseudomonadati</taxon>
        <taxon>Bacteroidota</taxon>
        <taxon>Cytophagia</taxon>
        <taxon>Cytophagales</taxon>
        <taxon>Hymenobacteraceae</taxon>
        <taxon>Hymenobacter</taxon>
    </lineage>
</organism>
<keyword evidence="2" id="KW-1185">Reference proteome</keyword>
<dbReference type="InterPro" id="IPR011659">
    <property type="entry name" value="WD40"/>
</dbReference>
<dbReference type="Gene3D" id="2.120.10.30">
    <property type="entry name" value="TolB, C-terminal domain"/>
    <property type="match status" value="1"/>
</dbReference>